<dbReference type="InterPro" id="IPR050197">
    <property type="entry name" value="Aldolase_class_II_sugar_metab"/>
</dbReference>
<evidence type="ECO:0000313" key="5">
    <source>
        <dbReference type="Proteomes" id="UP000604001"/>
    </source>
</evidence>
<evidence type="ECO:0000259" key="3">
    <source>
        <dbReference type="SMART" id="SM01007"/>
    </source>
</evidence>
<keyword evidence="5" id="KW-1185">Reference proteome</keyword>
<dbReference type="InterPro" id="IPR001303">
    <property type="entry name" value="Aldolase_II/adducin_N"/>
</dbReference>
<dbReference type="EMBL" id="JACMYC010000014">
    <property type="protein sequence ID" value="MBC2961987.1"/>
    <property type="molecule type" value="Genomic_DNA"/>
</dbReference>
<sequence>MHDTAANLDTARREIVEVCRRMLHSGLVTGTSGNVSVRIADRVLITPSGLDYDDMAPDDLAVLDLHDGSVVEATSPPSSEAPLHLAVYRSGEATAVVHTHSPWATALGLVRDTLPRVHYAIRALGGPVRVAPYATFGSAELAEHVARALQDRRGALMRNHGAVTIGTTLAEAAANAEKLEWLCQLYCRAARLGEPAELTEAQLDDVTRSAETTGYRL</sequence>
<dbReference type="PANTHER" id="PTHR22789">
    <property type="entry name" value="FUCULOSE PHOSPHATE ALDOLASE"/>
    <property type="match status" value="1"/>
</dbReference>
<keyword evidence="1" id="KW-0479">Metal-binding</keyword>
<keyword evidence="2" id="KW-0456">Lyase</keyword>
<dbReference type="Pfam" id="PF00596">
    <property type="entry name" value="Aldolase_II"/>
    <property type="match status" value="1"/>
</dbReference>
<name>A0ABR6UC15_9ACTN</name>
<proteinExistence type="predicted"/>
<evidence type="ECO:0000256" key="1">
    <source>
        <dbReference type="ARBA" id="ARBA00022723"/>
    </source>
</evidence>
<evidence type="ECO:0000256" key="2">
    <source>
        <dbReference type="ARBA" id="ARBA00023239"/>
    </source>
</evidence>
<protein>
    <submittedName>
        <fullName evidence="4">Class II aldolase/adducin family protein</fullName>
    </submittedName>
</protein>
<gene>
    <name evidence="4" type="ORF">H7344_16965</name>
</gene>
<organism evidence="4 5">
    <name type="scientific">Nocardioides deserti</name>
    <dbReference type="NCBI Taxonomy" id="1588644"/>
    <lineage>
        <taxon>Bacteria</taxon>
        <taxon>Bacillati</taxon>
        <taxon>Actinomycetota</taxon>
        <taxon>Actinomycetes</taxon>
        <taxon>Propionibacteriales</taxon>
        <taxon>Nocardioidaceae</taxon>
        <taxon>Nocardioides</taxon>
    </lineage>
</organism>
<dbReference type="SUPFAM" id="SSF53639">
    <property type="entry name" value="AraD/HMP-PK domain-like"/>
    <property type="match status" value="1"/>
</dbReference>
<dbReference type="Gene3D" id="3.40.225.10">
    <property type="entry name" value="Class II aldolase/adducin N-terminal domain"/>
    <property type="match status" value="1"/>
</dbReference>
<comment type="caution">
    <text evidence="4">The sequence shown here is derived from an EMBL/GenBank/DDBJ whole genome shotgun (WGS) entry which is preliminary data.</text>
</comment>
<reference evidence="4 5" key="1">
    <citation type="submission" date="2020-08" db="EMBL/GenBank/DDBJ databases">
        <title>novel species in genus Nocardioides.</title>
        <authorList>
            <person name="Zhang G."/>
        </authorList>
    </citation>
    <scope>NUCLEOTIDE SEQUENCE [LARGE SCALE GENOMIC DNA]</scope>
    <source>
        <strain evidence="4 5">SC8A-24</strain>
    </source>
</reference>
<dbReference type="InterPro" id="IPR036409">
    <property type="entry name" value="Aldolase_II/adducin_N_sf"/>
</dbReference>
<accession>A0ABR6UC15</accession>
<evidence type="ECO:0000313" key="4">
    <source>
        <dbReference type="EMBL" id="MBC2961987.1"/>
    </source>
</evidence>
<dbReference type="RefSeq" id="WP_186347181.1">
    <property type="nucleotide sequence ID" value="NZ_BMMR01000001.1"/>
</dbReference>
<dbReference type="PANTHER" id="PTHR22789:SF0">
    <property type="entry name" value="3-OXO-TETRONATE 4-PHOSPHATE DECARBOXYLASE-RELATED"/>
    <property type="match status" value="1"/>
</dbReference>
<feature type="domain" description="Class II aldolase/adducin N-terminal" evidence="3">
    <location>
        <begin position="13"/>
        <end position="187"/>
    </location>
</feature>
<dbReference type="SMART" id="SM01007">
    <property type="entry name" value="Aldolase_II"/>
    <property type="match status" value="1"/>
</dbReference>
<dbReference type="Proteomes" id="UP000604001">
    <property type="component" value="Unassembled WGS sequence"/>
</dbReference>